<evidence type="ECO:0000256" key="1">
    <source>
        <dbReference type="ARBA" id="ARBA00022679"/>
    </source>
</evidence>
<comment type="caution">
    <text evidence="2">The sequence shown here is derived from an EMBL/GenBank/DDBJ whole genome shotgun (WGS) entry which is preliminary data.</text>
</comment>
<feature type="non-terminal residue" evidence="2">
    <location>
        <position position="1"/>
    </location>
</feature>
<protein>
    <submittedName>
        <fullName evidence="2">Uncharacterized protein</fullName>
    </submittedName>
</protein>
<dbReference type="GO" id="GO:0016763">
    <property type="term" value="F:pentosyltransferase activity"/>
    <property type="evidence" value="ECO:0007669"/>
    <property type="project" value="InterPro"/>
</dbReference>
<reference evidence="2" key="1">
    <citation type="journal article" date="2014" name="Front. Microbiol.">
        <title>High frequency of phylogenetically diverse reductive dehalogenase-homologous genes in deep subseafloor sedimentary metagenomes.</title>
        <authorList>
            <person name="Kawai M."/>
            <person name="Futagami T."/>
            <person name="Toyoda A."/>
            <person name="Takaki Y."/>
            <person name="Nishi S."/>
            <person name="Hori S."/>
            <person name="Arai W."/>
            <person name="Tsubouchi T."/>
            <person name="Morono Y."/>
            <person name="Uchiyama I."/>
            <person name="Ito T."/>
            <person name="Fujiyama A."/>
            <person name="Inagaki F."/>
            <person name="Takami H."/>
        </authorList>
    </citation>
    <scope>NUCLEOTIDE SEQUENCE</scope>
    <source>
        <strain evidence="2">Expedition CK06-06</strain>
    </source>
</reference>
<evidence type="ECO:0000313" key="2">
    <source>
        <dbReference type="EMBL" id="GAF75822.1"/>
    </source>
</evidence>
<dbReference type="InterPro" id="IPR036566">
    <property type="entry name" value="PYNP-like_C_sf"/>
</dbReference>
<dbReference type="GO" id="GO:0006213">
    <property type="term" value="P:pyrimidine nucleoside metabolic process"/>
    <property type="evidence" value="ECO:0007669"/>
    <property type="project" value="InterPro"/>
</dbReference>
<dbReference type="AlphaFoldDB" id="X0SIT8"/>
<name>X0SIT8_9ZZZZ</name>
<keyword evidence="1" id="KW-0808">Transferase</keyword>
<organism evidence="2">
    <name type="scientific">marine sediment metagenome</name>
    <dbReference type="NCBI Taxonomy" id="412755"/>
    <lineage>
        <taxon>unclassified sequences</taxon>
        <taxon>metagenomes</taxon>
        <taxon>ecological metagenomes</taxon>
    </lineage>
</organism>
<sequence>ADFLRVLEARRTYKVIPVLSEHEGYWEPPDVAGAKELVKGGQAAAEKLSEGTEIDHQFGLRLLVSPGDWVGANQPVMEIRYPRGLEGAVAGEYVASGPSILGQFPA</sequence>
<proteinExistence type="predicted"/>
<accession>X0SIT8</accession>
<gene>
    <name evidence="2" type="ORF">S01H1_03242</name>
</gene>
<dbReference type="EMBL" id="BARS01001746">
    <property type="protein sequence ID" value="GAF75822.1"/>
    <property type="molecule type" value="Genomic_DNA"/>
</dbReference>
<dbReference type="SUPFAM" id="SSF54680">
    <property type="entry name" value="Pyrimidine nucleoside phosphorylase C-terminal domain"/>
    <property type="match status" value="1"/>
</dbReference>